<dbReference type="Pfam" id="PF00294">
    <property type="entry name" value="PfkB"/>
    <property type="match status" value="1"/>
</dbReference>
<feature type="domain" description="Carbohydrate kinase PfkB" evidence="4">
    <location>
        <begin position="30"/>
        <end position="294"/>
    </location>
</feature>
<dbReference type="EMBL" id="CP032869">
    <property type="protein sequence ID" value="AYL95294.1"/>
    <property type="molecule type" value="Genomic_DNA"/>
</dbReference>
<protein>
    <submittedName>
        <fullName evidence="5">Carbohydrate kinase</fullName>
    </submittedName>
</protein>
<organism evidence="5 6">
    <name type="scientific">Mucilaginibacter celer</name>
    <dbReference type="NCBI Taxonomy" id="2305508"/>
    <lineage>
        <taxon>Bacteria</taxon>
        <taxon>Pseudomonadati</taxon>
        <taxon>Bacteroidota</taxon>
        <taxon>Sphingobacteriia</taxon>
        <taxon>Sphingobacteriales</taxon>
        <taxon>Sphingobacteriaceae</taxon>
        <taxon>Mucilaginibacter</taxon>
    </lineage>
</organism>
<sequence length="345" mass="38739">MMNVDTKPICIGTGLVALDVIMSGISGKVTQFLAGGSCGNVLTILAYLGWDSYPIARLSNNIAAELLLEDLHRWNVTDTLLSINETGSTPVIIHRILTDRMGIPKHRFEFRNPEDGKHLPAYKPCLAKDVHKIYQTGPRPKVFFFDRINRGAIELAKLYKEAGAVIFFEPSSIKDEKGFNECIEIADVIKFSDDRIPLYEKYFESAKVPLEIQTMGAKGLKFRMIGSSTWTYLRGYYIENVVDSAGAGDWCTAGIIYNLFHDKTIKNLTIDEVSFALDFGQALSALNCTFEGARGLMYHFKSSELLSYIQFIIESEDHRILERKGTEQPEIQTAQMKISSLLARV</sequence>
<dbReference type="GO" id="GO:0016301">
    <property type="term" value="F:kinase activity"/>
    <property type="evidence" value="ECO:0007669"/>
    <property type="project" value="UniProtKB-KW"/>
</dbReference>
<dbReference type="InterPro" id="IPR050306">
    <property type="entry name" value="PfkB_Carbo_kinase"/>
</dbReference>
<dbReference type="RefSeq" id="WP_119408997.1">
    <property type="nucleotide sequence ID" value="NZ_CP032869.1"/>
</dbReference>
<dbReference type="PANTHER" id="PTHR43085">
    <property type="entry name" value="HEXOKINASE FAMILY MEMBER"/>
    <property type="match status" value="1"/>
</dbReference>
<evidence type="ECO:0000256" key="3">
    <source>
        <dbReference type="ARBA" id="ARBA00022777"/>
    </source>
</evidence>
<dbReference type="InterPro" id="IPR011611">
    <property type="entry name" value="PfkB_dom"/>
</dbReference>
<dbReference type="AlphaFoldDB" id="A0A494VLA1"/>
<reference evidence="5 6" key="1">
    <citation type="submission" date="2018-10" db="EMBL/GenBank/DDBJ databases">
        <title>Genome sequencing of Mucilaginibacter sp. HYN0043.</title>
        <authorList>
            <person name="Kim M."/>
            <person name="Yi H."/>
        </authorList>
    </citation>
    <scope>NUCLEOTIDE SEQUENCE [LARGE SCALE GENOMIC DNA]</scope>
    <source>
        <strain evidence="5 6">HYN0043</strain>
    </source>
</reference>
<evidence type="ECO:0000313" key="5">
    <source>
        <dbReference type="EMBL" id="AYL95294.1"/>
    </source>
</evidence>
<keyword evidence="3 5" id="KW-0418">Kinase</keyword>
<evidence type="ECO:0000256" key="2">
    <source>
        <dbReference type="ARBA" id="ARBA00022679"/>
    </source>
</evidence>
<evidence type="ECO:0000259" key="4">
    <source>
        <dbReference type="Pfam" id="PF00294"/>
    </source>
</evidence>
<dbReference type="PROSITE" id="PS00584">
    <property type="entry name" value="PFKB_KINASES_2"/>
    <property type="match status" value="1"/>
</dbReference>
<keyword evidence="2" id="KW-0808">Transferase</keyword>
<gene>
    <name evidence="5" type="ORF">HYN43_008290</name>
</gene>
<keyword evidence="6" id="KW-1185">Reference proteome</keyword>
<evidence type="ECO:0000256" key="1">
    <source>
        <dbReference type="ARBA" id="ARBA00010688"/>
    </source>
</evidence>
<dbReference type="OrthoDB" id="7556723at2"/>
<comment type="similarity">
    <text evidence="1">Belongs to the carbohydrate kinase PfkB family.</text>
</comment>
<dbReference type="InterPro" id="IPR029056">
    <property type="entry name" value="Ribokinase-like"/>
</dbReference>
<dbReference type="SUPFAM" id="SSF53613">
    <property type="entry name" value="Ribokinase-like"/>
    <property type="match status" value="1"/>
</dbReference>
<dbReference type="Gene3D" id="3.40.1190.20">
    <property type="match status" value="1"/>
</dbReference>
<name>A0A494VLA1_9SPHI</name>
<accession>A0A494VLA1</accession>
<dbReference type="PANTHER" id="PTHR43085:SF57">
    <property type="entry name" value="CARBOHYDRATE KINASE PFKB DOMAIN-CONTAINING PROTEIN"/>
    <property type="match status" value="1"/>
</dbReference>
<evidence type="ECO:0000313" key="6">
    <source>
        <dbReference type="Proteomes" id="UP000270046"/>
    </source>
</evidence>
<dbReference type="KEGG" id="muh:HYN43_008290"/>
<dbReference type="Proteomes" id="UP000270046">
    <property type="component" value="Chromosome"/>
</dbReference>
<dbReference type="InterPro" id="IPR002173">
    <property type="entry name" value="Carboh/pur_kinase_PfkB_CS"/>
</dbReference>
<proteinExistence type="inferred from homology"/>